<dbReference type="Proteomes" id="UP000887567">
    <property type="component" value="Unplaced"/>
</dbReference>
<feature type="region of interest" description="Disordered" evidence="4">
    <location>
        <begin position="2200"/>
        <end position="2219"/>
    </location>
</feature>
<evidence type="ECO:0000256" key="1">
    <source>
        <dbReference type="ARBA" id="ARBA00022553"/>
    </source>
</evidence>
<dbReference type="InterPro" id="IPR011993">
    <property type="entry name" value="PH-like_dom_sf"/>
</dbReference>
<feature type="region of interest" description="Disordered" evidence="4">
    <location>
        <begin position="611"/>
        <end position="631"/>
    </location>
</feature>
<dbReference type="InterPro" id="IPR043161">
    <property type="entry name" value="DOCK_C_lobe_A"/>
</dbReference>
<dbReference type="Pfam" id="PF11878">
    <property type="entry name" value="DOCK_C-D_N"/>
    <property type="match status" value="1"/>
</dbReference>
<dbReference type="InterPro" id="IPR026791">
    <property type="entry name" value="DOCK"/>
</dbReference>
<feature type="domain" description="DOCKER" evidence="7">
    <location>
        <begin position="1776"/>
        <end position="2203"/>
    </location>
</feature>
<dbReference type="Pfam" id="PF20422">
    <property type="entry name" value="DHR-2_Lobe_B"/>
    <property type="match status" value="1"/>
</dbReference>
<evidence type="ECO:0000313" key="8">
    <source>
        <dbReference type="EnsemblMetazoa" id="XP_028515771.1"/>
    </source>
</evidence>
<dbReference type="RefSeq" id="XP_028515771.1">
    <property type="nucleotide sequence ID" value="XM_028659970.1"/>
</dbReference>
<dbReference type="GO" id="GO:0005085">
    <property type="term" value="F:guanyl-nucleotide exchange factor activity"/>
    <property type="evidence" value="ECO:0007669"/>
    <property type="project" value="UniProtKB-KW"/>
</dbReference>
<dbReference type="PROSITE" id="PS51651">
    <property type="entry name" value="DOCKER"/>
    <property type="match status" value="1"/>
</dbReference>
<feature type="region of interest" description="Disordered" evidence="4">
    <location>
        <begin position="1"/>
        <end position="180"/>
    </location>
</feature>
<feature type="region of interest" description="Disordered" evidence="4">
    <location>
        <begin position="1367"/>
        <end position="1415"/>
    </location>
</feature>
<dbReference type="InterPro" id="IPR021816">
    <property type="entry name" value="DOCK_C/D_N"/>
</dbReference>
<dbReference type="Gene3D" id="2.60.40.150">
    <property type="entry name" value="C2 domain"/>
    <property type="match status" value="1"/>
</dbReference>
<dbReference type="InterPro" id="IPR035892">
    <property type="entry name" value="C2_domain_sf"/>
</dbReference>
<name>A0A913YNH9_EXADI</name>
<dbReference type="SUPFAM" id="SSF50729">
    <property type="entry name" value="PH domain-like"/>
    <property type="match status" value="1"/>
</dbReference>
<feature type="compositionally biased region" description="Low complexity" evidence="4">
    <location>
        <begin position="119"/>
        <end position="140"/>
    </location>
</feature>
<reference evidence="8" key="1">
    <citation type="submission" date="2022-11" db="UniProtKB">
        <authorList>
            <consortium name="EnsemblMetazoa"/>
        </authorList>
    </citation>
    <scope>IDENTIFICATION</scope>
</reference>
<dbReference type="Pfam" id="PF00169">
    <property type="entry name" value="PH"/>
    <property type="match status" value="1"/>
</dbReference>
<evidence type="ECO:0000256" key="4">
    <source>
        <dbReference type="SAM" id="MobiDB-lite"/>
    </source>
</evidence>
<dbReference type="GeneID" id="110242004"/>
<feature type="compositionally biased region" description="Polar residues" evidence="4">
    <location>
        <begin position="102"/>
        <end position="117"/>
    </location>
</feature>
<sequence>MMATRRPKPPKIKLSVSDDCDESSPRSSPTSPLENRRSTGNYFSKSADNSPKDPRYRCKSDSYQSRVHLQEKVDPHKLTQAMTDTHHSKAASLSADARSTKRTTLASMFALSRSQPETPIASDSESSPQSSPKLSRNSSPFIKPKLNRLSTDTDLNNDVNVTKDGTKTTKKKYQKQKSHENSHALKVMIVDGANETKFDPKKFKDIVQGILPISYEDEIVQKRTQILRDPLQELLLFPQDDISAYTIPREQRTETPTVPREAHSRQNSLFTRECIHSYTSSWNCIENKYAQYSGSYLKLPRPAQAEGLQEQIYEVDLVDQEESGDSSYAISPLREKGITKQGYLTKAPFHGENDNGHDHHSATKIYKRRWFNLKQISSDGSYVLEYRKDDHATTARGVIYLDSCTHISKGVKGKMYGFELHIHDKTYSLVADSQNDMDQWMACLCRVTGIDIDTCGKSTGISFSVKARLPTKQSQSLRESLKNSKHPLLLEYSKETDVQNAKRRRENRYKLFSLVRDLDSNPCASVDDARVDATVYKENFGTRFVVSCKDLKFRLVNTNSNGEETNIEPFFLRLALFDVKKGMKLSEDFHCDLNDPRVADMLRGSDFIEYGETNGDASSEEKRRRTNKREMEDCHPTNAIFSVTCPHPEVYVVVRIDKVLQGSIGSCVEPYIKSGDIKKTTGKVQKLAEICCRRLGRYTMPFGWAARQVFNNEGSLDEHSEFTNIYKQDREKLTDEDMLKMLSNIASEKMKQQMIPGNLKIDVHRVSDTTKNILTPSLIPVKPFYYNYKDAPTLEIEEFNQSFPEAAFPYTQYVNNFYIYPLSLNYNNQKVFSKARNIAVTIEFRDIDAQDAIPLKCIYNTDGTPTLTTRATAPVLHHCTYPTFYQEVKIKLPTLLTEKHHVFFTFQHVACDQGKGASGSGSVRGKPIPVESPVGYAWMPILHNGRIRNGELSLLVGQHAPDEYLSAQYAGLQKTTGTDVRWVDREKPLFRINTKLVSTVYTQDPYVYGFFSHCQKFDGSPSSEIEKSNTLKLLNAVDVNTVIQFLPVIFNQLFHVVLVSHSEDVALNVARVLIRITSQVHEAKRIEALKSYVKYVFVTERVENSNKTVHEELAKTLTMNLKPGSDPVVVNDLMRHSWFFFEIIAKSMAQTLVQSDKAKRMNRDNWFPESFHRSLENFVQAFLPQIIKRLKDHAQIAKDANFHLACFTKDCFTYMDRGFVFQMITYYSEQFKDSDTQMREFKFEFLQTVCNHEHYIPLNLPLDVRGLGGVHECELSDDFCKRFFLVGLLLREASSALTQGRHIRKLAIKVLRNLLVKHELDPRYDNEARQSRIAALYLPLLTILLDHVPRFQGSNYELHPSLSQFSHDSTTQAITSEPTSESNRSSAYSQGNLKVSPSDSLTPVAPPPNTPKEGSQMALKIPFEEDETKELLLCFMYILKNLEQGVILDWWRQIMSSAVKRAHWHPTVLYMLHQDKYYSKFAAVIDMFDLLKLALKHFKYQGKASIMKSRDLEYLKATWRATNDMKNPLPASSTSESTKQYFEQRYKGHSRNPSHGIDLHSRILMEGNLSNEVGLIVLDLIELFCNHFKFHLEQDDGDNLLMTKIFSTLISFLQISQSELMIKHVFASLRSFINKFPVALFRGSANHCGELCREILSCCNSKLESLRTQACAYLYLMMRSNYEFTGGMNCDRIHWQVIVAVSRLMQSGLNRPAVHNSLIALKNFANEDKGMKNTSFPSEVKDITKKIHTVLQATAQMKEHDDIPEVLMDLQFSLAKSYSSTPELREAWLENMANTHEIHKNFSETAHCYIHAAALVAEYLKRQGVYPDGCAAFNKISPNLVPDESMMKTDESMAIEQRFTLKHLVELLEKSALFLERAERYEVMGEVYKLAIPIYEQERDFGGLASAYDNLSKAYRKVVDVMASGKRMLGKYFRVAFFGKVFGDDDGKEYIYKEPKITSLPEISHRLQGMYNTKFHGKIKLIHDSTKVHSDDLDPNFGHIQITYVEPYFDDDEKKTRPTPFEQNNNIRRFMYETPFTASGKAHGSLDEQCKRKTILTTSNTFPYVKKRILVVQEEQYELTPVEVAFDEMQNKVRELEQVISQTPPDMKKLQLVLQGSVSVQVNAGPLAYAQTFLDRTVVHKYPVKHIEKLQQVYKEFIKCCGKALDINHQLIKEDQHLYHDDMKDKYTQMKSELARYIDEEHPPSMRKTGSVSPLGLRS</sequence>
<evidence type="ECO:0000256" key="2">
    <source>
        <dbReference type="ARBA" id="ARBA00022658"/>
    </source>
</evidence>
<dbReference type="Pfam" id="PF20421">
    <property type="entry name" value="DHR-2_Lobe_C"/>
    <property type="match status" value="1"/>
</dbReference>
<dbReference type="SUPFAM" id="SSF48371">
    <property type="entry name" value="ARM repeat"/>
    <property type="match status" value="2"/>
</dbReference>
<feature type="compositionally biased region" description="Basic residues" evidence="4">
    <location>
        <begin position="1"/>
        <end position="11"/>
    </location>
</feature>
<dbReference type="OMA" id="RACNTPP"/>
<feature type="compositionally biased region" description="Polar residues" evidence="4">
    <location>
        <begin position="148"/>
        <end position="160"/>
    </location>
</feature>
<comment type="similarity">
    <text evidence="3">Belongs to the DOCK family.</text>
</comment>
<dbReference type="InterPro" id="IPR027007">
    <property type="entry name" value="C2_DOCK-type_domain"/>
</dbReference>
<keyword evidence="9" id="KW-1185">Reference proteome</keyword>
<protein>
    <recommendedName>
        <fullName evidence="10">Dedicator of cytokinesis protein 11-like</fullName>
    </recommendedName>
</protein>
<dbReference type="InterPro" id="IPR046769">
    <property type="entry name" value="DOCKER_Lobe_A"/>
</dbReference>
<accession>A0A913YNH9</accession>
<keyword evidence="2" id="KW-0344">Guanine-nucleotide releasing factor</keyword>
<feature type="compositionally biased region" description="Basic and acidic residues" evidence="4">
    <location>
        <begin position="50"/>
        <end position="60"/>
    </location>
</feature>
<dbReference type="InterPro" id="IPR043162">
    <property type="entry name" value="DOCK_C_lobe_C"/>
</dbReference>
<evidence type="ECO:0000259" key="5">
    <source>
        <dbReference type="PROSITE" id="PS50003"/>
    </source>
</evidence>
<evidence type="ECO:0000313" key="9">
    <source>
        <dbReference type="Proteomes" id="UP000887567"/>
    </source>
</evidence>
<feature type="compositionally biased region" description="Polar residues" evidence="4">
    <location>
        <begin position="1367"/>
        <end position="1401"/>
    </location>
</feature>
<dbReference type="InterPro" id="IPR016024">
    <property type="entry name" value="ARM-type_fold"/>
</dbReference>
<organism evidence="8 9">
    <name type="scientific">Exaiptasia diaphana</name>
    <name type="common">Tropical sea anemone</name>
    <name type="synonym">Aiptasia pulchella</name>
    <dbReference type="NCBI Taxonomy" id="2652724"/>
    <lineage>
        <taxon>Eukaryota</taxon>
        <taxon>Metazoa</taxon>
        <taxon>Cnidaria</taxon>
        <taxon>Anthozoa</taxon>
        <taxon>Hexacorallia</taxon>
        <taxon>Actiniaria</taxon>
        <taxon>Aiptasiidae</taxon>
        <taxon>Exaiptasia</taxon>
    </lineage>
</organism>
<dbReference type="Pfam" id="PF06920">
    <property type="entry name" value="DHR-2_Lobe_A"/>
    <property type="match status" value="1"/>
</dbReference>
<dbReference type="PANTHER" id="PTHR23317:SF26">
    <property type="entry name" value="ZIZIMIN, ISOFORM K"/>
    <property type="match status" value="1"/>
</dbReference>
<dbReference type="KEGG" id="epa:110242004"/>
<dbReference type="Pfam" id="PF14429">
    <property type="entry name" value="DOCK-C2"/>
    <property type="match status" value="1"/>
</dbReference>
<dbReference type="PROSITE" id="PS51650">
    <property type="entry name" value="C2_DOCK"/>
    <property type="match status" value="1"/>
</dbReference>
<feature type="domain" description="PH" evidence="5">
    <location>
        <begin position="337"/>
        <end position="449"/>
    </location>
</feature>
<dbReference type="OrthoDB" id="47328at2759"/>
<dbReference type="InterPro" id="IPR027357">
    <property type="entry name" value="DOCKER_dom"/>
</dbReference>
<dbReference type="Gene3D" id="1.20.58.740">
    <property type="match status" value="1"/>
</dbReference>
<dbReference type="PROSITE" id="PS50003">
    <property type="entry name" value="PH_DOMAIN"/>
    <property type="match status" value="1"/>
</dbReference>
<dbReference type="InterPro" id="IPR046770">
    <property type="entry name" value="DOCKER_Lobe_B"/>
</dbReference>
<dbReference type="SMART" id="SM00233">
    <property type="entry name" value="PH"/>
    <property type="match status" value="1"/>
</dbReference>
<feature type="compositionally biased region" description="Polar residues" evidence="4">
    <location>
        <begin position="25"/>
        <end position="49"/>
    </location>
</feature>
<dbReference type="InterPro" id="IPR046773">
    <property type="entry name" value="DOCKER_Lobe_C"/>
</dbReference>
<proteinExistence type="inferred from homology"/>
<dbReference type="GO" id="GO:0007264">
    <property type="term" value="P:small GTPase-mediated signal transduction"/>
    <property type="evidence" value="ECO:0007669"/>
    <property type="project" value="InterPro"/>
</dbReference>
<dbReference type="EnsemblMetazoa" id="XM_028659970.1">
    <property type="protein sequence ID" value="XP_028515771.1"/>
    <property type="gene ID" value="LOC110242004"/>
</dbReference>
<evidence type="ECO:0000256" key="3">
    <source>
        <dbReference type="PROSITE-ProRule" id="PRU00983"/>
    </source>
</evidence>
<evidence type="ECO:0000259" key="7">
    <source>
        <dbReference type="PROSITE" id="PS51651"/>
    </source>
</evidence>
<feature type="domain" description="C2 DOCK-type" evidence="6">
    <location>
        <begin position="814"/>
        <end position="997"/>
    </location>
</feature>
<dbReference type="InterPro" id="IPR001849">
    <property type="entry name" value="PH_domain"/>
</dbReference>
<evidence type="ECO:0000259" key="6">
    <source>
        <dbReference type="PROSITE" id="PS51650"/>
    </source>
</evidence>
<dbReference type="Gene3D" id="1.25.40.410">
    <property type="match status" value="1"/>
</dbReference>
<feature type="compositionally biased region" description="Basic and acidic residues" evidence="4">
    <location>
        <begin position="619"/>
        <end position="631"/>
    </location>
</feature>
<dbReference type="PANTHER" id="PTHR23317">
    <property type="entry name" value="DEDICATOR OF CYTOKINESIS DOCK"/>
    <property type="match status" value="1"/>
</dbReference>
<evidence type="ECO:0008006" key="10">
    <source>
        <dbReference type="Google" id="ProtNLM"/>
    </source>
</evidence>
<dbReference type="Gene3D" id="2.30.29.30">
    <property type="entry name" value="Pleckstrin-homology domain (PH domain)/Phosphotyrosine-binding domain (PTB)"/>
    <property type="match status" value="1"/>
</dbReference>
<keyword evidence="1" id="KW-0597">Phosphoprotein</keyword>
<feature type="compositionally biased region" description="Basic and acidic residues" evidence="4">
    <location>
        <begin position="68"/>
        <end position="77"/>
    </location>
</feature>